<feature type="transmembrane region" description="Helical" evidence="4">
    <location>
        <begin position="351"/>
        <end position="370"/>
    </location>
</feature>
<feature type="transmembrane region" description="Helical" evidence="4">
    <location>
        <begin position="21"/>
        <end position="44"/>
    </location>
</feature>
<dbReference type="SUPFAM" id="SSF103473">
    <property type="entry name" value="MFS general substrate transporter"/>
    <property type="match status" value="1"/>
</dbReference>
<feature type="transmembrane region" description="Helical" evidence="4">
    <location>
        <begin position="228"/>
        <end position="253"/>
    </location>
</feature>
<comment type="caution">
    <text evidence="5">The sequence shown here is derived from an EMBL/GenBank/DDBJ whole genome shotgun (WGS) entry which is preliminary data.</text>
</comment>
<feature type="transmembrane region" description="Helical" evidence="4">
    <location>
        <begin position="64"/>
        <end position="83"/>
    </location>
</feature>
<dbReference type="PANTHER" id="PTHR23121">
    <property type="entry name" value="SODIUM-DEPENDENT GLUCOSE TRANSPORTER 1"/>
    <property type="match status" value="1"/>
</dbReference>
<evidence type="ECO:0000256" key="1">
    <source>
        <dbReference type="ARBA" id="ARBA00022692"/>
    </source>
</evidence>
<dbReference type="EMBL" id="CAWYQH010000098">
    <property type="protein sequence ID" value="CAK8684612.1"/>
    <property type="molecule type" value="Genomic_DNA"/>
</dbReference>
<accession>A0ABP0G0N7</accession>
<dbReference type="Gene3D" id="1.20.1250.20">
    <property type="entry name" value="MFS general substrate transporter like domains"/>
    <property type="match status" value="2"/>
</dbReference>
<proteinExistence type="predicted"/>
<gene>
    <name evidence="5" type="ORF">CVLEPA_LOCUS15597</name>
</gene>
<organism evidence="5 6">
    <name type="scientific">Clavelina lepadiformis</name>
    <name type="common">Light-bulb sea squirt</name>
    <name type="synonym">Ascidia lepadiformis</name>
    <dbReference type="NCBI Taxonomy" id="159417"/>
    <lineage>
        <taxon>Eukaryota</taxon>
        <taxon>Metazoa</taxon>
        <taxon>Chordata</taxon>
        <taxon>Tunicata</taxon>
        <taxon>Ascidiacea</taxon>
        <taxon>Aplousobranchia</taxon>
        <taxon>Clavelinidae</taxon>
        <taxon>Clavelina</taxon>
    </lineage>
</organism>
<evidence type="ECO:0000256" key="2">
    <source>
        <dbReference type="ARBA" id="ARBA00022989"/>
    </source>
</evidence>
<keyword evidence="2 4" id="KW-1133">Transmembrane helix</keyword>
<feature type="transmembrane region" description="Helical" evidence="4">
    <location>
        <begin position="327"/>
        <end position="346"/>
    </location>
</feature>
<feature type="transmembrane region" description="Helical" evidence="4">
    <location>
        <begin position="90"/>
        <end position="106"/>
    </location>
</feature>
<feature type="transmembrane region" description="Helical" evidence="4">
    <location>
        <begin position="150"/>
        <end position="168"/>
    </location>
</feature>
<dbReference type="InterPro" id="IPR036259">
    <property type="entry name" value="MFS_trans_sf"/>
</dbReference>
<evidence type="ECO:0000256" key="3">
    <source>
        <dbReference type="ARBA" id="ARBA00023136"/>
    </source>
</evidence>
<dbReference type="Proteomes" id="UP001642483">
    <property type="component" value="Unassembled WGS sequence"/>
</dbReference>
<feature type="transmembrane region" description="Helical" evidence="4">
    <location>
        <begin position="280"/>
        <end position="307"/>
    </location>
</feature>
<sequence>MTSHEGKVCKTRAGTQSEAKYSYLFLAAIYLVRISQGLFLSILSPTLLFLADNVDSEVASVSPMFTGKSLGFMFGSFAVGYSLRHYRPMLTLGIADFLCGAFMFFIPLVKSIWWLYALVTLCGLVYGYIDAAGQGLLLNIWGEERSRSLIQGYHFAFTIGAFIAPMIAKPFLEMASFIKDADAKCPKTVSFSSHLESTTSRSNTSTEEFQYNSTLTSVSIDTGLNPTVYVYFLFGTFAVIVSIFLFVLAALNATKKLKQLRRKETLTLTEERPEEPVRNIFGLLALITLFYFFLIGGEHPYIAHIFAISVCSKLHFSVSDASINNSVFWGGYGLGRLVAVPVANYVKPGKVIMMFLAGTVLTLAIMAVFGEWVPTIWWVTTFLYGFCSSPLYPAMVSWISQLANISGAVNNFKLALETRLYFVAGKYIFIVNLGNSIGSMSMVPVGAVIFQNKPFDLVYFSLGMGITMSIVFAVMTVYGKRYKKKIGYSKNEIKLPQLNSELEKFTVSK</sequence>
<evidence type="ECO:0000256" key="4">
    <source>
        <dbReference type="SAM" id="Phobius"/>
    </source>
</evidence>
<feature type="transmembrane region" description="Helical" evidence="4">
    <location>
        <begin position="457"/>
        <end position="478"/>
    </location>
</feature>
<evidence type="ECO:0000313" key="6">
    <source>
        <dbReference type="Proteomes" id="UP001642483"/>
    </source>
</evidence>
<dbReference type="PANTHER" id="PTHR23121:SF9">
    <property type="entry name" value="SODIUM-DEPENDENT GLUCOSE TRANSPORTER 1"/>
    <property type="match status" value="1"/>
</dbReference>
<keyword evidence="3 4" id="KW-0472">Membrane</keyword>
<keyword evidence="6" id="KW-1185">Reference proteome</keyword>
<keyword evidence="1 4" id="KW-0812">Transmembrane</keyword>
<evidence type="ECO:0000313" key="5">
    <source>
        <dbReference type="EMBL" id="CAK8684612.1"/>
    </source>
</evidence>
<protein>
    <submittedName>
        <fullName evidence="5">Uncharacterized protein</fullName>
    </submittedName>
</protein>
<name>A0ABP0G0N7_CLALP</name>
<feature type="transmembrane region" description="Helical" evidence="4">
    <location>
        <begin position="376"/>
        <end position="399"/>
    </location>
</feature>
<feature type="transmembrane region" description="Helical" evidence="4">
    <location>
        <begin position="112"/>
        <end position="129"/>
    </location>
</feature>
<reference evidence="5 6" key="1">
    <citation type="submission" date="2024-02" db="EMBL/GenBank/DDBJ databases">
        <authorList>
            <person name="Daric V."/>
            <person name="Darras S."/>
        </authorList>
    </citation>
    <scope>NUCLEOTIDE SEQUENCE [LARGE SCALE GENOMIC DNA]</scope>
</reference>
<feature type="transmembrane region" description="Helical" evidence="4">
    <location>
        <begin position="420"/>
        <end position="437"/>
    </location>
</feature>